<dbReference type="InterPro" id="IPR027417">
    <property type="entry name" value="P-loop_NTPase"/>
</dbReference>
<dbReference type="AlphaFoldDB" id="A0AAE5AGX9"/>
<keyword evidence="4 6" id="KW-0408">Iron</keyword>
<dbReference type="GO" id="GO:0051539">
    <property type="term" value="F:4 iron, 4 sulfur cluster binding"/>
    <property type="evidence" value="ECO:0007669"/>
    <property type="project" value="TreeGrafter"/>
</dbReference>
<organism evidence="7 8">
    <name type="scientific">Lyticum sinuosum</name>
    <dbReference type="NCBI Taxonomy" id="1332059"/>
    <lineage>
        <taxon>Bacteria</taxon>
        <taxon>Pseudomonadati</taxon>
        <taxon>Pseudomonadota</taxon>
        <taxon>Alphaproteobacteria</taxon>
        <taxon>Rickettsiales</taxon>
        <taxon>Lyticum</taxon>
    </lineage>
</organism>
<dbReference type="Proteomes" id="UP001289135">
    <property type="component" value="Unassembled WGS sequence"/>
</dbReference>
<dbReference type="PANTHER" id="PTHR42961">
    <property type="entry name" value="IRON-SULFUR PROTEIN NUBPL"/>
    <property type="match status" value="1"/>
</dbReference>
<dbReference type="InterPro" id="IPR044304">
    <property type="entry name" value="NUBPL-like"/>
</dbReference>
<keyword evidence="8" id="KW-1185">Reference proteome</keyword>
<comment type="caution">
    <text evidence="7">The sequence shown here is derived from an EMBL/GenBank/DDBJ whole genome shotgun (WGS) entry which is preliminary data.</text>
</comment>
<evidence type="ECO:0000256" key="1">
    <source>
        <dbReference type="ARBA" id="ARBA00022723"/>
    </source>
</evidence>
<evidence type="ECO:0000256" key="6">
    <source>
        <dbReference type="HAMAP-Rule" id="MF_02040"/>
    </source>
</evidence>
<feature type="binding site" evidence="6">
    <location>
        <begin position="154"/>
        <end position="161"/>
    </location>
    <ligand>
        <name>ATP</name>
        <dbReference type="ChEBI" id="CHEBI:30616"/>
    </ligand>
</feature>
<accession>A0AAE5AGX9</accession>
<protein>
    <recommendedName>
        <fullName evidence="6">Iron-sulfur cluster carrier protein</fullName>
    </recommendedName>
</protein>
<dbReference type="InterPro" id="IPR019591">
    <property type="entry name" value="Mrp/NBP35_ATP-bd"/>
</dbReference>
<dbReference type="Gene3D" id="3.40.50.300">
    <property type="entry name" value="P-loop containing nucleotide triphosphate hydrolases"/>
    <property type="match status" value="1"/>
</dbReference>
<keyword evidence="1 6" id="KW-0479">Metal-binding</keyword>
<dbReference type="InterPro" id="IPR033756">
    <property type="entry name" value="YlxH/NBP35"/>
</dbReference>
<dbReference type="CDD" id="cd02037">
    <property type="entry name" value="Mrp_NBP35"/>
    <property type="match status" value="1"/>
</dbReference>
<sequence>MISEIKKSLHNYDLQNKTNLLDGLIDIKISNSGIILFINPQVLNFDSVESIEEEITNDFVADLYKNTVLFFLQNKFSILENELHIVFIAQLVQKIEYNSKNISLNTTSENIESKDLEENNKSSHQEKSKLKTSFKKNYKNDIPGVEKTIVIFSGKGGVGKSTLTALLAYSFESIGKRIAILDADIHGPSMGRMIGIKEEPLIKDNVFIPPTRGFIKIMSSSFFSSDQPLIWRGPMISNMLHHMLYNTEWRWSNLFNWKNSEYMIIDTPPGTGDLHLSLINNYKIDATILISTNQEVAIDAMHKSMQMLRKLDVKIIGIVENLFSSNKEKLTNDLSNVEKYAKEYNIQYLGKIPFIDFIWHNLDQGLSPLKTNKLMYFRNSIYKEELKILSESILHIIKNIMREI</sequence>
<keyword evidence="2 6" id="KW-0547">Nucleotide-binding</keyword>
<name>A0AAE5AGX9_9RICK</name>
<dbReference type="PANTHER" id="PTHR42961:SF2">
    <property type="entry name" value="IRON-SULFUR PROTEIN NUBPL"/>
    <property type="match status" value="1"/>
</dbReference>
<keyword evidence="3 6" id="KW-0067">ATP-binding</keyword>
<keyword evidence="6" id="KW-0378">Hydrolase</keyword>
<evidence type="ECO:0000256" key="4">
    <source>
        <dbReference type="ARBA" id="ARBA00023004"/>
    </source>
</evidence>
<dbReference type="GO" id="GO:0016887">
    <property type="term" value="F:ATP hydrolysis activity"/>
    <property type="evidence" value="ECO:0007669"/>
    <property type="project" value="UniProtKB-UniRule"/>
</dbReference>
<evidence type="ECO:0000313" key="7">
    <source>
        <dbReference type="EMBL" id="MDZ5761327.1"/>
    </source>
</evidence>
<evidence type="ECO:0000313" key="8">
    <source>
        <dbReference type="Proteomes" id="UP001289135"/>
    </source>
</evidence>
<dbReference type="GO" id="GO:0046872">
    <property type="term" value="F:metal ion binding"/>
    <property type="evidence" value="ECO:0007669"/>
    <property type="project" value="UniProtKB-KW"/>
</dbReference>
<evidence type="ECO:0000256" key="5">
    <source>
        <dbReference type="ARBA" id="ARBA00023014"/>
    </source>
</evidence>
<dbReference type="GO" id="GO:0016226">
    <property type="term" value="P:iron-sulfur cluster assembly"/>
    <property type="evidence" value="ECO:0007669"/>
    <property type="project" value="InterPro"/>
</dbReference>
<reference evidence="7" key="1">
    <citation type="submission" date="2023-02" db="EMBL/GenBank/DDBJ databases">
        <title>Host association and intracellularity evolved multiple times independently in the Rickettsiales.</title>
        <authorList>
            <person name="Castelli M."/>
            <person name="Nardi T."/>
            <person name="Gammuto L."/>
            <person name="Bellinzona G."/>
            <person name="Sabaneyeva E."/>
            <person name="Potekhin A."/>
            <person name="Serra V."/>
            <person name="Petroni G."/>
            <person name="Sassera D."/>
        </authorList>
    </citation>
    <scope>NUCLEOTIDE SEQUENCE</scope>
    <source>
        <strain evidence="7">USBL-36I1</strain>
    </source>
</reference>
<dbReference type="GO" id="GO:0140663">
    <property type="term" value="F:ATP-dependent FeS chaperone activity"/>
    <property type="evidence" value="ECO:0007669"/>
    <property type="project" value="InterPro"/>
</dbReference>
<dbReference type="EMBL" id="JARGYU010000002">
    <property type="protein sequence ID" value="MDZ5761327.1"/>
    <property type="molecule type" value="Genomic_DNA"/>
</dbReference>
<dbReference type="SUPFAM" id="SSF52540">
    <property type="entry name" value="P-loop containing nucleoside triphosphate hydrolases"/>
    <property type="match status" value="1"/>
</dbReference>
<dbReference type="RefSeq" id="WP_322498756.1">
    <property type="nucleotide sequence ID" value="NZ_JARGYU010000002.1"/>
</dbReference>
<comment type="subunit">
    <text evidence="6">Homodimer.</text>
</comment>
<gene>
    <name evidence="7" type="ORF">Lyticum_00498</name>
</gene>
<evidence type="ECO:0000256" key="3">
    <source>
        <dbReference type="ARBA" id="ARBA00022840"/>
    </source>
</evidence>
<keyword evidence="5 6" id="KW-0411">Iron-sulfur</keyword>
<proteinExistence type="inferred from homology"/>
<evidence type="ECO:0000256" key="2">
    <source>
        <dbReference type="ARBA" id="ARBA00022741"/>
    </source>
</evidence>
<dbReference type="HAMAP" id="MF_02040">
    <property type="entry name" value="Mrp_NBP35"/>
    <property type="match status" value="1"/>
</dbReference>
<dbReference type="Pfam" id="PF10609">
    <property type="entry name" value="ParA"/>
    <property type="match status" value="1"/>
</dbReference>
<comment type="function">
    <text evidence="6">Binds and transfers iron-sulfur (Fe-S) clusters to target apoproteins. Can hydrolyze ATP.</text>
</comment>
<dbReference type="GO" id="GO:0005524">
    <property type="term" value="F:ATP binding"/>
    <property type="evidence" value="ECO:0007669"/>
    <property type="project" value="UniProtKB-UniRule"/>
</dbReference>
<comment type="similarity">
    <text evidence="6">Belongs to the Mrp/NBP35 ATP-binding proteins family.</text>
</comment>